<dbReference type="EMBL" id="MSYM01000013">
    <property type="protein sequence ID" value="OLP06633.1"/>
    <property type="molecule type" value="Genomic_DNA"/>
</dbReference>
<reference evidence="1 2" key="1">
    <citation type="submission" date="2017-01" db="EMBL/GenBank/DDBJ databases">
        <title>Genome sequence of Rhodoferax antarcticus ANT.BR, a psychrophilic purple nonsulfur bacterium from an Antarctic microbial mat.</title>
        <authorList>
            <person name="Baker J."/>
            <person name="Riester C."/>
            <person name="Skinner B."/>
            <person name="Newell A."/>
            <person name="Swingley W."/>
            <person name="Madigan M."/>
            <person name="Jung D."/>
            <person name="Asao M."/>
            <person name="Chen M."/>
            <person name="Loughlin P."/>
            <person name="Pan H."/>
            <person name="Lin S."/>
            <person name="Li N."/>
            <person name="Shaw J."/>
            <person name="Prado M."/>
            <person name="Sherman C."/>
            <person name="Li X."/>
            <person name="Tang J."/>
            <person name="Blankenship R."/>
            <person name="Zhao T."/>
            <person name="Touchman J."/>
            <person name="Sattley M."/>
        </authorList>
    </citation>
    <scope>NUCLEOTIDE SEQUENCE [LARGE SCALE GENOMIC DNA]</scope>
    <source>
        <strain evidence="1 2">ANT.BR</strain>
    </source>
</reference>
<dbReference type="AlphaFoldDB" id="A0A1Q8YF34"/>
<proteinExistence type="predicted"/>
<evidence type="ECO:0000313" key="1">
    <source>
        <dbReference type="EMBL" id="OLP06633.1"/>
    </source>
</evidence>
<sequence>MVTLMVIFVLQTMVLPLLLLLGLCGLTKTALQITESSVHSSRLPT</sequence>
<keyword evidence="2" id="KW-1185">Reference proteome</keyword>
<accession>A0A1Q8YF34</accession>
<dbReference type="Proteomes" id="UP000185911">
    <property type="component" value="Unassembled WGS sequence"/>
</dbReference>
<evidence type="ECO:0000313" key="2">
    <source>
        <dbReference type="Proteomes" id="UP000185911"/>
    </source>
</evidence>
<gene>
    <name evidence="1" type="ORF">BLL52_2869</name>
</gene>
<name>A0A1Q8YF34_9BURK</name>
<protein>
    <submittedName>
        <fullName evidence="1">Uncharacterized protein</fullName>
    </submittedName>
</protein>
<comment type="caution">
    <text evidence="1">The sequence shown here is derived from an EMBL/GenBank/DDBJ whole genome shotgun (WGS) entry which is preliminary data.</text>
</comment>
<organism evidence="1 2">
    <name type="scientific">Rhodoferax antarcticus ANT.BR</name>
    <dbReference type="NCBI Taxonomy" id="1111071"/>
    <lineage>
        <taxon>Bacteria</taxon>
        <taxon>Pseudomonadati</taxon>
        <taxon>Pseudomonadota</taxon>
        <taxon>Betaproteobacteria</taxon>
        <taxon>Burkholderiales</taxon>
        <taxon>Comamonadaceae</taxon>
        <taxon>Rhodoferax</taxon>
    </lineage>
</organism>